<feature type="domain" description="Plastocyanin-like" evidence="7">
    <location>
        <begin position="475"/>
        <end position="620"/>
    </location>
</feature>
<dbReference type="InterPro" id="IPR045087">
    <property type="entry name" value="Cu-oxidase_fam"/>
</dbReference>
<dbReference type="Proteomes" id="UP000694866">
    <property type="component" value="Unplaced"/>
</dbReference>
<dbReference type="PANTHER" id="PTHR11709:SF394">
    <property type="entry name" value="FI03373P-RELATED"/>
    <property type="match status" value="1"/>
</dbReference>
<accession>A0A0C9R4T4</accession>
<feature type="domain" description="Plastocyanin-like" evidence="8">
    <location>
        <begin position="91"/>
        <end position="201"/>
    </location>
</feature>
<dbReference type="InterPro" id="IPR011707">
    <property type="entry name" value="Cu-oxidase-like_N"/>
</dbReference>
<dbReference type="GO" id="GO:0016491">
    <property type="term" value="F:oxidoreductase activity"/>
    <property type="evidence" value="ECO:0007669"/>
    <property type="project" value="UniProtKB-KW"/>
</dbReference>
<dbReference type="EMBL" id="GBYB01007762">
    <property type="protein sequence ID" value="JAG77529.1"/>
    <property type="molecule type" value="Transcribed_RNA"/>
</dbReference>
<dbReference type="InterPro" id="IPR033138">
    <property type="entry name" value="Cu_oxidase_CS"/>
</dbReference>
<dbReference type="FunFam" id="2.60.40.420:FF:000031">
    <property type="entry name" value="Laccase-2 isoform A"/>
    <property type="match status" value="1"/>
</dbReference>
<feature type="signal peptide" evidence="5">
    <location>
        <begin position="1"/>
        <end position="20"/>
    </location>
</feature>
<dbReference type="GO" id="GO:0006826">
    <property type="term" value="P:iron ion transport"/>
    <property type="evidence" value="ECO:0007669"/>
    <property type="project" value="TreeGrafter"/>
</dbReference>
<comment type="similarity">
    <text evidence="1">Belongs to the multicopper oxidase family.</text>
</comment>
<feature type="domain" description="Plastocyanin-like" evidence="6">
    <location>
        <begin position="215"/>
        <end position="370"/>
    </location>
</feature>
<evidence type="ECO:0000256" key="2">
    <source>
        <dbReference type="ARBA" id="ARBA00022723"/>
    </source>
</evidence>
<evidence type="ECO:0000259" key="6">
    <source>
        <dbReference type="Pfam" id="PF00394"/>
    </source>
</evidence>
<sequence length="701" mass="80085">MIKWRILSLSVIALNFFTEASILINIDNEHLDMENEKYVDMMSHPCRRPCKDNSPPMICQYSFQVEHYSTMSKSCWDCPKNLTHCFLPQCIPADGFRRSITVVNRQLPGPGIEICQGDRLIVDVINSLTTESTSMHWHGQHHRASPYMDGVPYVTQCPIHPGSTFRYHYTAATSGTHLWHSHSGMQRGDGVFGALIVRPPESRDHHRDLYDVDEHMIVVVDWDHIIGHDKFLDHHHAFGDNKPPNMLINGFGPYDSNHIDTNIPQGMPFADFTVKQGERHRFRLINAGFLNCPIEISMDNHTMYIISTDGNDIDPVKASSLVTYAGERFDFIVSMNQRVDNYWIRFRGLMDCDERFMNVRQRAILRYEGAPNEEPMENKYWMNFEHDKNDNDEPAMQVNGLNKGTESSDTVSIPLLKSLEPDDESNLRDPDQTFYLGYDFYNKSNLHYQVEGHPQVLLTPQINHISMKFPEFPLLPQRDSMTTENFCNSSTVGDCKNKYCECTHVIQVALGNVIELVLVDEGVAFDANHPFHLHGNSFRVVAMTRVGKFVTVDEIKELDRNGSIVRRLESAPLKDTVTVPDGGYTIVRFYADNPGYWIFHCHIDFHVEIGMALVFKVGNNDEMPAVPVGFPSCGNYQPRDPPEMITKNTTSPHKENVEDTPLEEININLQNLGALSSSSHRPYSFRLKILSVIFVIVLTVF</sequence>
<dbReference type="RefSeq" id="XP_011300938.1">
    <property type="nucleotide sequence ID" value="XM_011302636.1"/>
</dbReference>
<dbReference type="Pfam" id="PF00394">
    <property type="entry name" value="Cu-oxidase"/>
    <property type="match status" value="1"/>
</dbReference>
<proteinExistence type="inferred from homology"/>
<accession>A0A9R1TYF3</accession>
<evidence type="ECO:0000256" key="1">
    <source>
        <dbReference type="ARBA" id="ARBA00010609"/>
    </source>
</evidence>
<keyword evidence="4" id="KW-0186">Copper</keyword>
<dbReference type="GeneID" id="105265237"/>
<feature type="chain" id="PRO_5044541606" evidence="5">
    <location>
        <begin position="21"/>
        <end position="701"/>
    </location>
</feature>
<evidence type="ECO:0000313" key="12">
    <source>
        <dbReference type="RefSeq" id="XP_011300939.1"/>
    </source>
</evidence>
<dbReference type="CDD" id="cd13884">
    <property type="entry name" value="CuRO_2_tcLCC_insect_like"/>
    <property type="match status" value="1"/>
</dbReference>
<reference evidence="9" key="1">
    <citation type="submission" date="2015-01" db="EMBL/GenBank/DDBJ databases">
        <title>Transcriptome Assembly of Fopius arisanus.</title>
        <authorList>
            <person name="Geib S."/>
        </authorList>
    </citation>
    <scope>NUCLEOTIDE SEQUENCE</scope>
</reference>
<dbReference type="CDD" id="cd13905">
    <property type="entry name" value="CuRO_3_tcLLC2_insect_like"/>
    <property type="match status" value="1"/>
</dbReference>
<dbReference type="PROSITE" id="PS00080">
    <property type="entry name" value="MULTICOPPER_OXIDASE2"/>
    <property type="match status" value="1"/>
</dbReference>
<dbReference type="AlphaFoldDB" id="A0A0C9R4T4"/>
<evidence type="ECO:0000313" key="11">
    <source>
        <dbReference type="RefSeq" id="XP_011300938.1"/>
    </source>
</evidence>
<dbReference type="InterPro" id="IPR001117">
    <property type="entry name" value="Cu-oxidase_2nd"/>
</dbReference>
<dbReference type="InterPro" id="IPR002355">
    <property type="entry name" value="Cu_oxidase_Cu_BS"/>
</dbReference>
<dbReference type="CDD" id="cd13858">
    <property type="entry name" value="CuRO_1_tcLCC2_insect_like"/>
    <property type="match status" value="1"/>
</dbReference>
<evidence type="ECO:0000256" key="4">
    <source>
        <dbReference type="ARBA" id="ARBA00023008"/>
    </source>
</evidence>
<gene>
    <name evidence="9" type="primary">LCC4</name>
    <name evidence="11 12" type="synonym">LOC105265237</name>
    <name evidence="9" type="ORF">g.20974</name>
</gene>
<dbReference type="GO" id="GO:0005507">
    <property type="term" value="F:copper ion binding"/>
    <property type="evidence" value="ECO:0007669"/>
    <property type="project" value="InterPro"/>
</dbReference>
<organism evidence="9">
    <name type="scientific">Fopius arisanus</name>
    <dbReference type="NCBI Taxonomy" id="64838"/>
    <lineage>
        <taxon>Eukaryota</taxon>
        <taxon>Metazoa</taxon>
        <taxon>Ecdysozoa</taxon>
        <taxon>Arthropoda</taxon>
        <taxon>Hexapoda</taxon>
        <taxon>Insecta</taxon>
        <taxon>Pterygota</taxon>
        <taxon>Neoptera</taxon>
        <taxon>Endopterygota</taxon>
        <taxon>Hymenoptera</taxon>
        <taxon>Apocrita</taxon>
        <taxon>Ichneumonoidea</taxon>
        <taxon>Braconidae</taxon>
        <taxon>Opiinae</taxon>
        <taxon>Fopius</taxon>
    </lineage>
</organism>
<dbReference type="GO" id="GO:0005886">
    <property type="term" value="C:plasma membrane"/>
    <property type="evidence" value="ECO:0007669"/>
    <property type="project" value="TreeGrafter"/>
</dbReference>
<evidence type="ECO:0000256" key="3">
    <source>
        <dbReference type="ARBA" id="ARBA00023002"/>
    </source>
</evidence>
<name>A0A0C9R4T4_9HYME</name>
<reference evidence="11 12" key="2">
    <citation type="submission" date="2025-04" db="UniProtKB">
        <authorList>
            <consortium name="RefSeq"/>
        </authorList>
    </citation>
    <scope>IDENTIFICATION</scope>
    <source>
        <strain evidence="11 12">USDA-PBARC FA_bdor</strain>
        <tissue evidence="11 12">Whole organism</tissue>
    </source>
</reference>
<dbReference type="OrthoDB" id="2121828at2759"/>
<accession>A0A9R1T157</accession>
<dbReference type="Gene3D" id="2.60.40.420">
    <property type="entry name" value="Cupredoxins - blue copper proteins"/>
    <property type="match status" value="3"/>
</dbReference>
<dbReference type="SUPFAM" id="SSF49503">
    <property type="entry name" value="Cupredoxins"/>
    <property type="match status" value="3"/>
</dbReference>
<dbReference type="KEGG" id="fas:105265237"/>
<keyword evidence="3" id="KW-0560">Oxidoreductase</keyword>
<dbReference type="RefSeq" id="XP_011300939.1">
    <property type="nucleotide sequence ID" value="XM_011302637.1"/>
</dbReference>
<evidence type="ECO:0000256" key="5">
    <source>
        <dbReference type="SAM" id="SignalP"/>
    </source>
</evidence>
<dbReference type="PROSITE" id="PS00079">
    <property type="entry name" value="MULTICOPPER_OXIDASE1"/>
    <property type="match status" value="1"/>
</dbReference>
<dbReference type="PANTHER" id="PTHR11709">
    <property type="entry name" value="MULTI-COPPER OXIDASE"/>
    <property type="match status" value="1"/>
</dbReference>
<dbReference type="FunFam" id="2.60.40.420:FF:000045">
    <property type="entry name" value="Laccase 2"/>
    <property type="match status" value="1"/>
</dbReference>
<keyword evidence="2" id="KW-0479">Metal-binding</keyword>
<evidence type="ECO:0000313" key="9">
    <source>
        <dbReference type="EMBL" id="JAG77529.1"/>
    </source>
</evidence>
<protein>
    <submittedName>
        <fullName evidence="9">LCC4 protein</fullName>
    </submittedName>
    <submittedName>
        <fullName evidence="11 12">Laccase-1</fullName>
    </submittedName>
</protein>
<dbReference type="Pfam" id="PF07731">
    <property type="entry name" value="Cu-oxidase_2"/>
    <property type="match status" value="1"/>
</dbReference>
<dbReference type="Pfam" id="PF07732">
    <property type="entry name" value="Cu-oxidase_3"/>
    <property type="match status" value="1"/>
</dbReference>
<keyword evidence="10" id="KW-1185">Reference proteome</keyword>
<evidence type="ECO:0000259" key="8">
    <source>
        <dbReference type="Pfam" id="PF07732"/>
    </source>
</evidence>
<evidence type="ECO:0000313" key="10">
    <source>
        <dbReference type="Proteomes" id="UP000694866"/>
    </source>
</evidence>
<dbReference type="InterPro" id="IPR008972">
    <property type="entry name" value="Cupredoxin"/>
</dbReference>
<keyword evidence="5" id="KW-0732">Signal</keyword>
<dbReference type="InterPro" id="IPR011706">
    <property type="entry name" value="Cu-oxidase_C"/>
</dbReference>
<evidence type="ECO:0000259" key="7">
    <source>
        <dbReference type="Pfam" id="PF07731"/>
    </source>
</evidence>